<sequence length="98" mass="10290">MGLRVDMAGTLLLMVLTACICAQAALLKKSSAVDFLDHGRREQRSAEDSDGGSDSEAEELLEAHSDYEIFTVQLNGGSQPGGNSSPDSEAVKEEGSGM</sequence>
<gene>
    <name evidence="3" type="ORF">AAFF_G00235190</name>
</gene>
<evidence type="ECO:0000313" key="4">
    <source>
        <dbReference type="Proteomes" id="UP001221898"/>
    </source>
</evidence>
<keyword evidence="4" id="KW-1185">Reference proteome</keyword>
<dbReference type="PROSITE" id="PS51257">
    <property type="entry name" value="PROKAR_LIPOPROTEIN"/>
    <property type="match status" value="1"/>
</dbReference>
<feature type="compositionally biased region" description="Basic and acidic residues" evidence="1">
    <location>
        <begin position="89"/>
        <end position="98"/>
    </location>
</feature>
<feature type="signal peptide" evidence="2">
    <location>
        <begin position="1"/>
        <end position="24"/>
    </location>
</feature>
<dbReference type="EMBL" id="JAINUG010000031">
    <property type="protein sequence ID" value="KAJ8409321.1"/>
    <property type="molecule type" value="Genomic_DNA"/>
</dbReference>
<dbReference type="AlphaFoldDB" id="A0AAD7SV45"/>
<name>A0AAD7SV45_9TELE</name>
<keyword evidence="2" id="KW-0732">Signal</keyword>
<feature type="region of interest" description="Disordered" evidence="1">
    <location>
        <begin position="73"/>
        <end position="98"/>
    </location>
</feature>
<evidence type="ECO:0000256" key="1">
    <source>
        <dbReference type="SAM" id="MobiDB-lite"/>
    </source>
</evidence>
<accession>A0AAD7SV45</accession>
<evidence type="ECO:0000313" key="3">
    <source>
        <dbReference type="EMBL" id="KAJ8409321.1"/>
    </source>
</evidence>
<protein>
    <submittedName>
        <fullName evidence="3">Uncharacterized protein</fullName>
    </submittedName>
</protein>
<feature type="chain" id="PRO_5041964073" evidence="2">
    <location>
        <begin position="25"/>
        <end position="98"/>
    </location>
</feature>
<dbReference type="Proteomes" id="UP001221898">
    <property type="component" value="Unassembled WGS sequence"/>
</dbReference>
<reference evidence="3" key="1">
    <citation type="journal article" date="2023" name="Science">
        <title>Genome structures resolve the early diversification of teleost fishes.</title>
        <authorList>
            <person name="Parey E."/>
            <person name="Louis A."/>
            <person name="Montfort J."/>
            <person name="Bouchez O."/>
            <person name="Roques C."/>
            <person name="Iampietro C."/>
            <person name="Lluch J."/>
            <person name="Castinel A."/>
            <person name="Donnadieu C."/>
            <person name="Desvignes T."/>
            <person name="Floi Bucao C."/>
            <person name="Jouanno E."/>
            <person name="Wen M."/>
            <person name="Mejri S."/>
            <person name="Dirks R."/>
            <person name="Jansen H."/>
            <person name="Henkel C."/>
            <person name="Chen W.J."/>
            <person name="Zahm M."/>
            <person name="Cabau C."/>
            <person name="Klopp C."/>
            <person name="Thompson A.W."/>
            <person name="Robinson-Rechavi M."/>
            <person name="Braasch I."/>
            <person name="Lecointre G."/>
            <person name="Bobe J."/>
            <person name="Postlethwait J.H."/>
            <person name="Berthelot C."/>
            <person name="Roest Crollius H."/>
            <person name="Guiguen Y."/>
        </authorList>
    </citation>
    <scope>NUCLEOTIDE SEQUENCE</scope>
    <source>
        <strain evidence="3">NC1722</strain>
    </source>
</reference>
<feature type="compositionally biased region" description="Acidic residues" evidence="1">
    <location>
        <begin position="48"/>
        <end position="59"/>
    </location>
</feature>
<organism evidence="3 4">
    <name type="scientific">Aldrovandia affinis</name>
    <dbReference type="NCBI Taxonomy" id="143900"/>
    <lineage>
        <taxon>Eukaryota</taxon>
        <taxon>Metazoa</taxon>
        <taxon>Chordata</taxon>
        <taxon>Craniata</taxon>
        <taxon>Vertebrata</taxon>
        <taxon>Euteleostomi</taxon>
        <taxon>Actinopterygii</taxon>
        <taxon>Neopterygii</taxon>
        <taxon>Teleostei</taxon>
        <taxon>Notacanthiformes</taxon>
        <taxon>Halosauridae</taxon>
        <taxon>Aldrovandia</taxon>
    </lineage>
</organism>
<evidence type="ECO:0000256" key="2">
    <source>
        <dbReference type="SAM" id="SignalP"/>
    </source>
</evidence>
<comment type="caution">
    <text evidence="3">The sequence shown here is derived from an EMBL/GenBank/DDBJ whole genome shotgun (WGS) entry which is preliminary data.</text>
</comment>
<feature type="region of interest" description="Disordered" evidence="1">
    <location>
        <begin position="40"/>
        <end position="59"/>
    </location>
</feature>
<feature type="compositionally biased region" description="Low complexity" evidence="1">
    <location>
        <begin position="75"/>
        <end position="88"/>
    </location>
</feature>
<proteinExistence type="predicted"/>